<feature type="transmembrane region" description="Helical" evidence="7">
    <location>
        <begin position="7"/>
        <end position="30"/>
    </location>
</feature>
<proteinExistence type="inferred from homology"/>
<dbReference type="Proteomes" id="UP000515204">
    <property type="component" value="Unplaced"/>
</dbReference>
<dbReference type="CTD" id="54344"/>
<dbReference type="PANTHER" id="PTHR16433">
    <property type="entry name" value="DOLICHOL-PHOSPHATE MANNOSYLTRANSFERASE SUBUNIT 3"/>
    <property type="match status" value="1"/>
</dbReference>
<organism evidence="8 10">
    <name type="scientific">Dinoponera quadriceps</name>
    <name type="common">South American ant</name>
    <dbReference type="NCBI Taxonomy" id="609295"/>
    <lineage>
        <taxon>Eukaryota</taxon>
        <taxon>Metazoa</taxon>
        <taxon>Ecdysozoa</taxon>
        <taxon>Arthropoda</taxon>
        <taxon>Hexapoda</taxon>
        <taxon>Insecta</taxon>
        <taxon>Pterygota</taxon>
        <taxon>Neoptera</taxon>
        <taxon>Endopterygota</taxon>
        <taxon>Hymenoptera</taxon>
        <taxon>Apocrita</taxon>
        <taxon>Aculeata</taxon>
        <taxon>Formicoidea</taxon>
        <taxon>Formicidae</taxon>
        <taxon>Ponerinae</taxon>
        <taxon>Ponerini</taxon>
        <taxon>Dinoponera</taxon>
    </lineage>
</organism>
<keyword evidence="8" id="KW-1185">Reference proteome</keyword>
<evidence type="ECO:0000313" key="9">
    <source>
        <dbReference type="RefSeq" id="XP_014483840.1"/>
    </source>
</evidence>
<evidence type="ECO:0000313" key="8">
    <source>
        <dbReference type="Proteomes" id="UP000515204"/>
    </source>
</evidence>
<dbReference type="GO" id="GO:0006506">
    <property type="term" value="P:GPI anchor biosynthetic process"/>
    <property type="evidence" value="ECO:0007669"/>
    <property type="project" value="TreeGrafter"/>
</dbReference>
<sequence>MMKKLHEWLLVMTGLFSIWYAVLTSNFMLVKEWQNVVFVLPFTLLFLFGLFAATVVMYRVLTFNICKSAATELQQQIEEAKKDLRSKGIIFKEINVPSAS</sequence>
<dbReference type="RefSeq" id="XP_014483841.1">
    <property type="nucleotide sequence ID" value="XM_014628355.1"/>
</dbReference>
<comment type="pathway">
    <text evidence="7">Protein modification; protein glycosylation.</text>
</comment>
<evidence type="ECO:0000256" key="4">
    <source>
        <dbReference type="ARBA" id="ARBA00022824"/>
    </source>
</evidence>
<dbReference type="PANTHER" id="PTHR16433:SF0">
    <property type="entry name" value="DOLICHOL-PHOSPHATE MANNOSYLTRANSFERASE SUBUNIT 3"/>
    <property type="match status" value="1"/>
</dbReference>
<name>A0A6P3XZ80_DINQU</name>
<gene>
    <name evidence="9 10" type="primary">LOC106749178</name>
</gene>
<dbReference type="RefSeq" id="XP_014483840.1">
    <property type="nucleotide sequence ID" value="XM_014628354.1"/>
</dbReference>
<protein>
    <recommendedName>
        <fullName evidence="7">Dolichol-phosphate mannosyltransferase subunit 3</fullName>
    </recommendedName>
</protein>
<comment type="subunit">
    <text evidence="7">Component of the dolichol-phosphate mannose (DPM) synthase complex.</text>
</comment>
<evidence type="ECO:0000256" key="7">
    <source>
        <dbReference type="RuleBase" id="RU365085"/>
    </source>
</evidence>
<accession>A0A6P3XZ80</accession>
<evidence type="ECO:0000256" key="6">
    <source>
        <dbReference type="ARBA" id="ARBA00023136"/>
    </source>
</evidence>
<reference evidence="9 10" key="1">
    <citation type="submission" date="2025-04" db="UniProtKB">
        <authorList>
            <consortium name="RefSeq"/>
        </authorList>
    </citation>
    <scope>IDENTIFICATION</scope>
</reference>
<evidence type="ECO:0000256" key="5">
    <source>
        <dbReference type="ARBA" id="ARBA00022989"/>
    </source>
</evidence>
<dbReference type="AlphaFoldDB" id="A0A6P3XZ80"/>
<comment type="subcellular location">
    <subcellularLocation>
        <location evidence="1 7">Endoplasmic reticulum membrane</location>
        <topology evidence="1 7">Multi-pass membrane protein</topology>
    </subcellularLocation>
</comment>
<comment type="function">
    <text evidence="7">Stabilizer subunit of the dolichol-phosphate mannose (DPM) synthase complex; tethers catalytic subunit to the ER.</text>
</comment>
<keyword evidence="4 7" id="KW-0256">Endoplasmic reticulum</keyword>
<keyword evidence="9 10" id="KW-0328">Glycosyltransferase</keyword>
<dbReference type="InterPro" id="IPR013174">
    <property type="entry name" value="DPM3"/>
</dbReference>
<evidence type="ECO:0000256" key="1">
    <source>
        <dbReference type="ARBA" id="ARBA00004477"/>
    </source>
</evidence>
<evidence type="ECO:0000256" key="3">
    <source>
        <dbReference type="ARBA" id="ARBA00022692"/>
    </source>
</evidence>
<dbReference type="OrthoDB" id="2014333at2759"/>
<evidence type="ECO:0000313" key="10">
    <source>
        <dbReference type="RefSeq" id="XP_014483841.1"/>
    </source>
</evidence>
<dbReference type="Pfam" id="PF08285">
    <property type="entry name" value="DPM3"/>
    <property type="match status" value="1"/>
</dbReference>
<comment type="similarity">
    <text evidence="2 7">Belongs to the DPM3 family.</text>
</comment>
<dbReference type="GO" id="GO:0033185">
    <property type="term" value="C:dolichol-phosphate-mannose synthase complex"/>
    <property type="evidence" value="ECO:0007669"/>
    <property type="project" value="TreeGrafter"/>
</dbReference>
<keyword evidence="3 7" id="KW-0812">Transmembrane</keyword>
<dbReference type="KEGG" id="dqu:106749178"/>
<keyword evidence="9 10" id="KW-0808">Transferase</keyword>
<dbReference type="GO" id="GO:0005789">
    <property type="term" value="C:endoplasmic reticulum membrane"/>
    <property type="evidence" value="ECO:0007669"/>
    <property type="project" value="UniProtKB-SubCell"/>
</dbReference>
<dbReference type="GeneID" id="106749178"/>
<dbReference type="GO" id="GO:0016757">
    <property type="term" value="F:glycosyltransferase activity"/>
    <property type="evidence" value="ECO:0007669"/>
    <property type="project" value="UniProtKB-KW"/>
</dbReference>
<keyword evidence="5 7" id="KW-1133">Transmembrane helix</keyword>
<dbReference type="UniPathway" id="UPA00378"/>
<keyword evidence="6 7" id="KW-0472">Membrane</keyword>
<evidence type="ECO:0000256" key="2">
    <source>
        <dbReference type="ARBA" id="ARBA00010430"/>
    </source>
</evidence>
<feature type="transmembrane region" description="Helical" evidence="7">
    <location>
        <begin position="36"/>
        <end position="58"/>
    </location>
</feature>